<dbReference type="PANTHER" id="PTHR43255">
    <property type="entry name" value="IRON-SULFUR-BINDING OXIDOREDUCTASE FADF-RELATED-RELATED"/>
    <property type="match status" value="1"/>
</dbReference>
<dbReference type="SUPFAM" id="SSF54862">
    <property type="entry name" value="4Fe-4S ferredoxins"/>
    <property type="match status" value="2"/>
</dbReference>
<feature type="domain" description="4Fe-4S ferredoxin-type" evidence="1">
    <location>
        <begin position="146"/>
        <end position="175"/>
    </location>
</feature>
<protein>
    <recommendedName>
        <fullName evidence="1">4Fe-4S ferredoxin-type domain-containing protein</fullName>
    </recommendedName>
</protein>
<dbReference type="Gene3D" id="3.30.70.20">
    <property type="match status" value="2"/>
</dbReference>
<dbReference type="GO" id="GO:0005886">
    <property type="term" value="C:plasma membrane"/>
    <property type="evidence" value="ECO:0007669"/>
    <property type="project" value="TreeGrafter"/>
</dbReference>
<evidence type="ECO:0000259" key="1">
    <source>
        <dbReference type="PROSITE" id="PS51379"/>
    </source>
</evidence>
<dbReference type="Gene3D" id="1.10.1060.10">
    <property type="entry name" value="Alpha-helical ferredoxin"/>
    <property type="match status" value="1"/>
</dbReference>
<dbReference type="PROSITE" id="PS51379">
    <property type="entry name" value="4FE4S_FER_2"/>
    <property type="match status" value="2"/>
</dbReference>
<dbReference type="PROSITE" id="PS00198">
    <property type="entry name" value="4FE4S_FER_1"/>
    <property type="match status" value="2"/>
</dbReference>
<dbReference type="Pfam" id="PF12838">
    <property type="entry name" value="Fer4_7"/>
    <property type="match status" value="1"/>
</dbReference>
<dbReference type="InterPro" id="IPR017896">
    <property type="entry name" value="4Fe4S_Fe-S-bd"/>
</dbReference>
<dbReference type="InterPro" id="IPR017900">
    <property type="entry name" value="4Fe4S_Fe_S_CS"/>
</dbReference>
<comment type="caution">
    <text evidence="2">The sequence shown here is derived from an EMBL/GenBank/DDBJ whole genome shotgun (WGS) entry which is preliminary data.</text>
</comment>
<organism evidence="2">
    <name type="scientific">marine sediment metagenome</name>
    <dbReference type="NCBI Taxonomy" id="412755"/>
    <lineage>
        <taxon>unclassified sequences</taxon>
        <taxon>metagenomes</taxon>
        <taxon>ecological metagenomes</taxon>
    </lineage>
</organism>
<dbReference type="InterPro" id="IPR009051">
    <property type="entry name" value="Helical_ferredxn"/>
</dbReference>
<feature type="domain" description="4Fe-4S ferredoxin-type" evidence="1">
    <location>
        <begin position="109"/>
        <end position="138"/>
    </location>
</feature>
<accession>X0XCS3</accession>
<reference evidence="2" key="1">
    <citation type="journal article" date="2014" name="Front. Microbiol.">
        <title>High frequency of phylogenetically diverse reductive dehalogenase-homologous genes in deep subseafloor sedimentary metagenomes.</title>
        <authorList>
            <person name="Kawai M."/>
            <person name="Futagami T."/>
            <person name="Toyoda A."/>
            <person name="Takaki Y."/>
            <person name="Nishi S."/>
            <person name="Hori S."/>
            <person name="Arai W."/>
            <person name="Tsubouchi T."/>
            <person name="Morono Y."/>
            <person name="Uchiyama I."/>
            <person name="Ito T."/>
            <person name="Fujiyama A."/>
            <person name="Inagaki F."/>
            <person name="Takami H."/>
        </authorList>
    </citation>
    <scope>NUCLEOTIDE SEQUENCE</scope>
    <source>
        <strain evidence="2">Expedition CK06-06</strain>
    </source>
</reference>
<name>X0XCS3_9ZZZZ</name>
<feature type="non-terminal residue" evidence="2">
    <location>
        <position position="180"/>
    </location>
</feature>
<dbReference type="PANTHER" id="PTHR43255:SF2">
    <property type="entry name" value="HETERODISULFIDE REDUCTASE RELATED PROTEIN"/>
    <property type="match status" value="1"/>
</dbReference>
<dbReference type="EMBL" id="BARS01038452">
    <property type="protein sequence ID" value="GAG22761.1"/>
    <property type="molecule type" value="Genomic_DNA"/>
</dbReference>
<gene>
    <name evidence="2" type="ORF">S01H1_58838</name>
</gene>
<dbReference type="InterPro" id="IPR051460">
    <property type="entry name" value="HdrC_iron-sulfur_subunit"/>
</dbReference>
<dbReference type="Pfam" id="PF13183">
    <property type="entry name" value="Fer4_8"/>
    <property type="match status" value="1"/>
</dbReference>
<proteinExistence type="predicted"/>
<sequence>MIRSDELDRGFVEEILAEPGGEHLLTCWSCGTCAATCLVRRYQPAFNPRLILHKAGLGLREEVLSSAEIWECSACDACYPRCPKEIHISDVMKAIRNIAIREGCERPGVIAEVDVSTCVACGICAAACPYEAISLQTVVWQRRPRRAAQVDRTLCVGCGICNSVCPSSSISVEGHTDLEC</sequence>
<dbReference type="GO" id="GO:0051536">
    <property type="term" value="F:iron-sulfur cluster binding"/>
    <property type="evidence" value="ECO:0007669"/>
    <property type="project" value="InterPro"/>
</dbReference>
<dbReference type="AlphaFoldDB" id="X0XCS3"/>
<evidence type="ECO:0000313" key="2">
    <source>
        <dbReference type="EMBL" id="GAG22761.1"/>
    </source>
</evidence>